<gene>
    <name evidence="1" type="ORF">MSPICULIGERA_LOCUS25089</name>
</gene>
<sequence length="153" mass="17155">MPHHDINQLGNFVVPVTIVHTCCAYVKCHIKDLGRLHEHLERYLLRDDASGKDNEARRKHMEPLANALGGTKDICEENYRVARGLDGYEVVSPPRCAAQRGHYEGEEGDATRRQCSHLGCRPAWHQLLMHYDSPICASVELINPTGQETPSCG</sequence>
<feature type="non-terminal residue" evidence="1">
    <location>
        <position position="153"/>
    </location>
</feature>
<evidence type="ECO:0000313" key="2">
    <source>
        <dbReference type="Proteomes" id="UP001177023"/>
    </source>
</evidence>
<accession>A0AA36DIC7</accession>
<dbReference type="AlphaFoldDB" id="A0AA36DIC7"/>
<dbReference type="EMBL" id="CATQJA010002709">
    <property type="protein sequence ID" value="CAJ0587111.1"/>
    <property type="molecule type" value="Genomic_DNA"/>
</dbReference>
<name>A0AA36DIC7_9BILA</name>
<protein>
    <submittedName>
        <fullName evidence="1">Uncharacterized protein</fullName>
    </submittedName>
</protein>
<comment type="caution">
    <text evidence="1">The sequence shown here is derived from an EMBL/GenBank/DDBJ whole genome shotgun (WGS) entry which is preliminary data.</text>
</comment>
<keyword evidence="2" id="KW-1185">Reference proteome</keyword>
<proteinExistence type="predicted"/>
<organism evidence="1 2">
    <name type="scientific">Mesorhabditis spiculigera</name>
    <dbReference type="NCBI Taxonomy" id="96644"/>
    <lineage>
        <taxon>Eukaryota</taxon>
        <taxon>Metazoa</taxon>
        <taxon>Ecdysozoa</taxon>
        <taxon>Nematoda</taxon>
        <taxon>Chromadorea</taxon>
        <taxon>Rhabditida</taxon>
        <taxon>Rhabditina</taxon>
        <taxon>Rhabditomorpha</taxon>
        <taxon>Rhabditoidea</taxon>
        <taxon>Rhabditidae</taxon>
        <taxon>Mesorhabditinae</taxon>
        <taxon>Mesorhabditis</taxon>
    </lineage>
</organism>
<reference evidence="1" key="1">
    <citation type="submission" date="2023-06" db="EMBL/GenBank/DDBJ databases">
        <authorList>
            <person name="Delattre M."/>
        </authorList>
    </citation>
    <scope>NUCLEOTIDE SEQUENCE</scope>
    <source>
        <strain evidence="1">AF72</strain>
    </source>
</reference>
<dbReference type="Proteomes" id="UP001177023">
    <property type="component" value="Unassembled WGS sequence"/>
</dbReference>
<evidence type="ECO:0000313" key="1">
    <source>
        <dbReference type="EMBL" id="CAJ0587111.1"/>
    </source>
</evidence>